<proteinExistence type="inferred from homology"/>
<dbReference type="InterPro" id="IPR050641">
    <property type="entry name" value="RIFMO-like"/>
</dbReference>
<evidence type="ECO:0000256" key="4">
    <source>
        <dbReference type="ARBA" id="ARBA00022827"/>
    </source>
</evidence>
<dbReference type="Pfam" id="PF21274">
    <property type="entry name" value="Rng_hyd_C"/>
    <property type="match status" value="1"/>
</dbReference>
<evidence type="ECO:0000313" key="6">
    <source>
        <dbReference type="EMBL" id="GAA2719236.1"/>
    </source>
</evidence>
<keyword evidence="4" id="KW-0274">FAD</keyword>
<dbReference type="EMBL" id="BAAASL010000013">
    <property type="protein sequence ID" value="GAA2719236.1"/>
    <property type="molecule type" value="Genomic_DNA"/>
</dbReference>
<dbReference type="PANTHER" id="PTHR43004">
    <property type="entry name" value="TRK SYSTEM POTASSIUM UPTAKE PROTEIN"/>
    <property type="match status" value="1"/>
</dbReference>
<feature type="domain" description="FAD-binding" evidence="5">
    <location>
        <begin position="2"/>
        <end position="340"/>
    </location>
</feature>
<gene>
    <name evidence="6" type="ORF">GCM10010315_36840</name>
</gene>
<evidence type="ECO:0000256" key="3">
    <source>
        <dbReference type="ARBA" id="ARBA00022630"/>
    </source>
</evidence>
<evidence type="ECO:0000259" key="5">
    <source>
        <dbReference type="Pfam" id="PF01494"/>
    </source>
</evidence>
<evidence type="ECO:0000256" key="1">
    <source>
        <dbReference type="ARBA" id="ARBA00001974"/>
    </source>
</evidence>
<keyword evidence="7" id="KW-1185">Reference proteome</keyword>
<dbReference type="InterPro" id="IPR002938">
    <property type="entry name" value="FAD-bd"/>
</dbReference>
<dbReference type="Gene3D" id="3.40.30.120">
    <property type="match status" value="1"/>
</dbReference>
<dbReference type="InterPro" id="IPR036249">
    <property type="entry name" value="Thioredoxin-like_sf"/>
</dbReference>
<dbReference type="Pfam" id="PF01494">
    <property type="entry name" value="FAD_binding_3"/>
    <property type="match status" value="1"/>
</dbReference>
<comment type="cofactor">
    <cofactor evidence="1">
        <name>FAD</name>
        <dbReference type="ChEBI" id="CHEBI:57692"/>
    </cofactor>
</comment>
<dbReference type="InterPro" id="IPR036188">
    <property type="entry name" value="FAD/NAD-bd_sf"/>
</dbReference>
<keyword evidence="3" id="KW-0285">Flavoprotein</keyword>
<dbReference type="SUPFAM" id="SSF52833">
    <property type="entry name" value="Thioredoxin-like"/>
    <property type="match status" value="1"/>
</dbReference>
<protein>
    <submittedName>
        <fullName evidence="6">FAD-dependent oxidoreductase</fullName>
    </submittedName>
</protein>
<dbReference type="Proteomes" id="UP001500886">
    <property type="component" value="Unassembled WGS sequence"/>
</dbReference>
<evidence type="ECO:0000313" key="7">
    <source>
        <dbReference type="Proteomes" id="UP001500886"/>
    </source>
</evidence>
<dbReference type="PRINTS" id="PR00420">
    <property type="entry name" value="RNGMNOXGNASE"/>
</dbReference>
<comment type="caution">
    <text evidence="6">The sequence shown here is derived from an EMBL/GenBank/DDBJ whole genome shotgun (WGS) entry which is preliminary data.</text>
</comment>
<evidence type="ECO:0000256" key="2">
    <source>
        <dbReference type="ARBA" id="ARBA00007801"/>
    </source>
</evidence>
<dbReference type="Gene3D" id="3.50.50.60">
    <property type="entry name" value="FAD/NAD(P)-binding domain"/>
    <property type="match status" value="1"/>
</dbReference>
<dbReference type="PANTHER" id="PTHR43004:SF19">
    <property type="entry name" value="BINDING MONOOXYGENASE, PUTATIVE (JCVI)-RELATED"/>
    <property type="match status" value="1"/>
</dbReference>
<accession>A0ABP6G8V6</accession>
<name>A0ABP6G8V6_9ACTN</name>
<dbReference type="Gene3D" id="3.30.70.2450">
    <property type="match status" value="1"/>
</dbReference>
<comment type="similarity">
    <text evidence="2">Belongs to the PheA/TfdB FAD monooxygenase family.</text>
</comment>
<reference evidence="7" key="1">
    <citation type="journal article" date="2019" name="Int. J. Syst. Evol. Microbiol.">
        <title>The Global Catalogue of Microorganisms (GCM) 10K type strain sequencing project: providing services to taxonomists for standard genome sequencing and annotation.</title>
        <authorList>
            <consortium name="The Broad Institute Genomics Platform"/>
            <consortium name="The Broad Institute Genome Sequencing Center for Infectious Disease"/>
            <person name="Wu L."/>
            <person name="Ma J."/>
        </authorList>
    </citation>
    <scope>NUCLEOTIDE SEQUENCE [LARGE SCALE GENOMIC DNA]</scope>
    <source>
        <strain evidence="7">JCM 4542</strain>
    </source>
</reference>
<sequence length="518" mass="56327">MIGAGPAGLAVAVGLRQYGLGVVVVEKEPGTKREVRASVVWQRALEVLRDFGCAERFLDRGLQLRQAEMYVRGRCVGRHPTTAAGTAFPQPLSIEQIAMESLLAERLAELGTGVRWSTEALGVRVRGEGAEVDVRGPGGQKETIACRWVIGCEGAHSLVRKTLGIGFEGERRTDLQAVQINAKAEWKYVCAPDTTYFFLEHRTCLIASPRPGGGYRFFCFRDDPEPQQEGPPGLEEMRALIARATHDPDLRLVPTVPPWFNRARFHDRLATSLRQGPALLVGDSAHLWAPVGGRGLNTGLRGAHNLVWKLAAVHHGWALDALLDTYSAEQRAIARDVMRQMRRNLLELPPSRLTLAGMRLLGPALLASEGFNRRGQALLSELPRTHRRSALSTDAAGYAGRRGLRAGDRVPDVPVSAGGRQRRLHDMLSYDRWTLLVDGAAEGTADAAALRRSAGRYALPVDVTAIRAGRGHGSVLAPGTMLLVRPDGHIGLRAAAADRAALEAYLQRWFVPKAGAGQ</sequence>
<organism evidence="6 7">
    <name type="scientific">Streptomyces luteosporeus</name>
    <dbReference type="NCBI Taxonomy" id="173856"/>
    <lineage>
        <taxon>Bacteria</taxon>
        <taxon>Bacillati</taxon>
        <taxon>Actinomycetota</taxon>
        <taxon>Actinomycetes</taxon>
        <taxon>Kitasatosporales</taxon>
        <taxon>Streptomycetaceae</taxon>
        <taxon>Streptomyces</taxon>
    </lineage>
</organism>
<dbReference type="SUPFAM" id="SSF51905">
    <property type="entry name" value="FAD/NAD(P)-binding domain"/>
    <property type="match status" value="1"/>
</dbReference>